<dbReference type="Pfam" id="PF12796">
    <property type="entry name" value="Ank_2"/>
    <property type="match status" value="2"/>
</dbReference>
<dbReference type="PROSITE" id="PS50297">
    <property type="entry name" value="ANK_REP_REGION"/>
    <property type="match status" value="4"/>
</dbReference>
<comment type="caution">
    <text evidence="11">The sequence shown here is derived from an EMBL/GenBank/DDBJ whole genome shotgun (WGS) entry which is preliminary data.</text>
</comment>
<sequence length="614" mass="68499">MLLYISATQPVASMAHLLSHPPPKMDRRVFETILRGDVLSFLALVREDGGIINQTVPGSSNTILHLTARFGHVGLAAEILKLWPDMVAAENEKMETPLHEACREGRLEIVKLLVETDPWVVYKVNRDNESVLFVACERGKLDVVKQLLNYPWLLMLEMDGITTSLHVAALAGNTEIVKELIAARQEFAWKKDLDGHTPLHLSCSKGHFEITRELLKLDPDLSCLQDKEGRTPLHWAAIKGRINIIDEMLSLSLEPAEMVTKHGETILHLGVKNNQYELVRYLTERLDITRLVNKPDNDGNTILHLATSGKLTTMVTYLLKLGVNVNAINSKGYTALDVVETDASNSGALVILPALQEAGAKRCDQLPPFSQELHPINDKNTCIRSSSWPKRAPESPYQHHRKRQRLRREKQINLQTEGLRNARKTIIIVAVLIATVTFAAGINPPGGFNQVTGKSLVGKKTSFKVFMVCNIVALFLSLGIVIFLVSIIPFRRKTMMKLLMVTHKVMWLSTSFLAAAYIAAIWTIMPQGRGMVWVLAAVVAVGGGCTLAIFIGLGMLLAMHWLRKLEWRRRKGKNESPHSSISRVEEMQMAKRGSRESTSNSDLDSSDKGGYHLY</sequence>
<comment type="subcellular location">
    <subcellularLocation>
        <location evidence="1">Membrane</location>
        <topology evidence="1">Multi-pass membrane protein</topology>
    </subcellularLocation>
</comment>
<dbReference type="InterPro" id="IPR002110">
    <property type="entry name" value="Ankyrin_rpt"/>
</dbReference>
<dbReference type="Pfam" id="PF13857">
    <property type="entry name" value="Ank_5"/>
    <property type="match status" value="1"/>
</dbReference>
<organism evidence="11 12">
    <name type="scientific">Dipteronia dyeriana</name>
    <dbReference type="NCBI Taxonomy" id="168575"/>
    <lineage>
        <taxon>Eukaryota</taxon>
        <taxon>Viridiplantae</taxon>
        <taxon>Streptophyta</taxon>
        <taxon>Embryophyta</taxon>
        <taxon>Tracheophyta</taxon>
        <taxon>Spermatophyta</taxon>
        <taxon>Magnoliopsida</taxon>
        <taxon>eudicotyledons</taxon>
        <taxon>Gunneridae</taxon>
        <taxon>Pentapetalae</taxon>
        <taxon>rosids</taxon>
        <taxon>malvids</taxon>
        <taxon>Sapindales</taxon>
        <taxon>Sapindaceae</taxon>
        <taxon>Hippocastanoideae</taxon>
        <taxon>Acereae</taxon>
        <taxon>Dipteronia</taxon>
    </lineage>
</organism>
<feature type="region of interest" description="Disordered" evidence="8">
    <location>
        <begin position="384"/>
        <end position="408"/>
    </location>
</feature>
<keyword evidence="2 9" id="KW-0812">Transmembrane</keyword>
<keyword evidence="6 9" id="KW-0472">Membrane</keyword>
<feature type="repeat" description="ANK" evidence="7">
    <location>
        <begin position="93"/>
        <end position="115"/>
    </location>
</feature>
<evidence type="ECO:0000313" key="11">
    <source>
        <dbReference type="EMBL" id="KAK2661237.1"/>
    </source>
</evidence>
<feature type="repeat" description="ANK" evidence="7">
    <location>
        <begin position="298"/>
        <end position="330"/>
    </location>
</feature>
<gene>
    <name evidence="11" type="ORF">Ddye_007770</name>
</gene>
<feature type="compositionally biased region" description="Basic and acidic residues" evidence="8">
    <location>
        <begin position="605"/>
        <end position="614"/>
    </location>
</feature>
<dbReference type="Pfam" id="PF13962">
    <property type="entry name" value="PGG"/>
    <property type="match status" value="1"/>
</dbReference>
<evidence type="ECO:0000256" key="6">
    <source>
        <dbReference type="ARBA" id="ARBA00023136"/>
    </source>
</evidence>
<evidence type="ECO:0000256" key="1">
    <source>
        <dbReference type="ARBA" id="ARBA00004141"/>
    </source>
</evidence>
<dbReference type="SMART" id="SM00248">
    <property type="entry name" value="ANK"/>
    <property type="match status" value="8"/>
</dbReference>
<evidence type="ECO:0000259" key="10">
    <source>
        <dbReference type="Pfam" id="PF13962"/>
    </source>
</evidence>
<dbReference type="AlphaFoldDB" id="A0AAD9XKV0"/>
<dbReference type="SUPFAM" id="SSF48403">
    <property type="entry name" value="Ankyrin repeat"/>
    <property type="match status" value="2"/>
</dbReference>
<keyword evidence="12" id="KW-1185">Reference proteome</keyword>
<keyword evidence="4 9" id="KW-1133">Transmembrane helix</keyword>
<proteinExistence type="predicted"/>
<feature type="transmembrane region" description="Helical" evidence="9">
    <location>
        <begin position="425"/>
        <end position="443"/>
    </location>
</feature>
<feature type="repeat" description="ANK" evidence="7">
    <location>
        <begin position="194"/>
        <end position="226"/>
    </location>
</feature>
<dbReference type="GO" id="GO:0005886">
    <property type="term" value="C:plasma membrane"/>
    <property type="evidence" value="ECO:0007669"/>
    <property type="project" value="TreeGrafter"/>
</dbReference>
<evidence type="ECO:0000256" key="3">
    <source>
        <dbReference type="ARBA" id="ARBA00022737"/>
    </source>
</evidence>
<dbReference type="InterPro" id="IPR036770">
    <property type="entry name" value="Ankyrin_rpt-contain_sf"/>
</dbReference>
<evidence type="ECO:0000256" key="5">
    <source>
        <dbReference type="ARBA" id="ARBA00023043"/>
    </source>
</evidence>
<evidence type="ECO:0000313" key="12">
    <source>
        <dbReference type="Proteomes" id="UP001280121"/>
    </source>
</evidence>
<feature type="compositionally biased region" description="Basic residues" evidence="8">
    <location>
        <begin position="398"/>
        <end position="408"/>
    </location>
</feature>
<feature type="compositionally biased region" description="Basic and acidic residues" evidence="8">
    <location>
        <begin position="583"/>
        <end position="595"/>
    </location>
</feature>
<dbReference type="PANTHER" id="PTHR24186:SF37">
    <property type="entry name" value="PGG DOMAIN-CONTAINING PROTEIN"/>
    <property type="match status" value="1"/>
</dbReference>
<evidence type="ECO:0000256" key="4">
    <source>
        <dbReference type="ARBA" id="ARBA00022989"/>
    </source>
</evidence>
<keyword evidence="5 7" id="KW-0040">ANK repeat</keyword>
<feature type="transmembrane region" description="Helical" evidence="9">
    <location>
        <begin position="463"/>
        <end position="485"/>
    </location>
</feature>
<dbReference type="EMBL" id="JANJYI010000002">
    <property type="protein sequence ID" value="KAK2661237.1"/>
    <property type="molecule type" value="Genomic_DNA"/>
</dbReference>
<dbReference type="Gene3D" id="1.25.40.20">
    <property type="entry name" value="Ankyrin repeat-containing domain"/>
    <property type="match status" value="1"/>
</dbReference>
<evidence type="ECO:0000256" key="2">
    <source>
        <dbReference type="ARBA" id="ARBA00022692"/>
    </source>
</evidence>
<dbReference type="PROSITE" id="PS50088">
    <property type="entry name" value="ANK_REPEAT"/>
    <property type="match status" value="4"/>
</dbReference>
<name>A0AAD9XKV0_9ROSI</name>
<feature type="repeat" description="ANK" evidence="7">
    <location>
        <begin position="228"/>
        <end position="250"/>
    </location>
</feature>
<feature type="transmembrane region" description="Helical" evidence="9">
    <location>
        <begin position="505"/>
        <end position="525"/>
    </location>
</feature>
<dbReference type="Proteomes" id="UP001280121">
    <property type="component" value="Unassembled WGS sequence"/>
</dbReference>
<keyword evidence="3" id="KW-0677">Repeat</keyword>
<evidence type="ECO:0000256" key="7">
    <source>
        <dbReference type="PROSITE-ProRule" id="PRU00023"/>
    </source>
</evidence>
<feature type="transmembrane region" description="Helical" evidence="9">
    <location>
        <begin position="531"/>
        <end position="562"/>
    </location>
</feature>
<feature type="domain" description="PGG" evidence="10">
    <location>
        <begin position="417"/>
        <end position="523"/>
    </location>
</feature>
<reference evidence="11" key="1">
    <citation type="journal article" date="2023" name="Plant J.">
        <title>Genome sequences and population genomics provide insights into the demographic history, inbreeding, and mutation load of two 'living fossil' tree species of Dipteronia.</title>
        <authorList>
            <person name="Feng Y."/>
            <person name="Comes H.P."/>
            <person name="Chen J."/>
            <person name="Zhu S."/>
            <person name="Lu R."/>
            <person name="Zhang X."/>
            <person name="Li P."/>
            <person name="Qiu J."/>
            <person name="Olsen K.M."/>
            <person name="Qiu Y."/>
        </authorList>
    </citation>
    <scope>NUCLEOTIDE SEQUENCE</scope>
    <source>
        <strain evidence="11">KIB01</strain>
    </source>
</reference>
<accession>A0AAD9XKV0</accession>
<feature type="region of interest" description="Disordered" evidence="8">
    <location>
        <begin position="573"/>
        <end position="614"/>
    </location>
</feature>
<protein>
    <recommendedName>
        <fullName evidence="10">PGG domain-containing protein</fullName>
    </recommendedName>
</protein>
<dbReference type="PRINTS" id="PR01415">
    <property type="entry name" value="ANKYRIN"/>
</dbReference>
<dbReference type="InterPro" id="IPR026961">
    <property type="entry name" value="PGG_dom"/>
</dbReference>
<evidence type="ECO:0000256" key="9">
    <source>
        <dbReference type="SAM" id="Phobius"/>
    </source>
</evidence>
<dbReference type="PANTHER" id="PTHR24186">
    <property type="entry name" value="PROTEIN PHOSPHATASE 1 REGULATORY SUBUNIT"/>
    <property type="match status" value="1"/>
</dbReference>
<evidence type="ECO:0000256" key="8">
    <source>
        <dbReference type="SAM" id="MobiDB-lite"/>
    </source>
</evidence>